<dbReference type="PIRSF" id="PIRSF021513">
    <property type="entry name" value="GrhN_RubW_prd"/>
    <property type="match status" value="1"/>
</dbReference>
<dbReference type="InterPro" id="IPR012349">
    <property type="entry name" value="Split_barrel_FMN-bd"/>
</dbReference>
<keyword evidence="2" id="KW-1185">Reference proteome</keyword>
<gene>
    <name evidence="1" type="ORF">HNR61_008626</name>
</gene>
<dbReference type="AlphaFoldDB" id="A0A7W3QRQ4"/>
<dbReference type="Proteomes" id="UP000572680">
    <property type="component" value="Unassembled WGS sequence"/>
</dbReference>
<dbReference type="RefSeq" id="WP_182848811.1">
    <property type="nucleotide sequence ID" value="NZ_BAAALP010000017.1"/>
</dbReference>
<accession>A0A7W3QRQ4</accession>
<organism evidence="1 2">
    <name type="scientific">Actinomadura namibiensis</name>
    <dbReference type="NCBI Taxonomy" id="182080"/>
    <lineage>
        <taxon>Bacteria</taxon>
        <taxon>Bacillati</taxon>
        <taxon>Actinomycetota</taxon>
        <taxon>Actinomycetes</taxon>
        <taxon>Streptosporangiales</taxon>
        <taxon>Thermomonosporaceae</taxon>
        <taxon>Actinomadura</taxon>
    </lineage>
</organism>
<evidence type="ECO:0000313" key="1">
    <source>
        <dbReference type="EMBL" id="MBA8956936.1"/>
    </source>
</evidence>
<proteinExistence type="predicted"/>
<dbReference type="EMBL" id="JACJIA010000019">
    <property type="protein sequence ID" value="MBA8956936.1"/>
    <property type="molecule type" value="Genomic_DNA"/>
</dbReference>
<protein>
    <submittedName>
        <fullName evidence="1">Uncharacterized protein</fullName>
    </submittedName>
</protein>
<dbReference type="Gene3D" id="2.30.110.10">
    <property type="entry name" value="Electron Transport, Fmn-binding Protein, Chain A"/>
    <property type="match status" value="1"/>
</dbReference>
<evidence type="ECO:0000313" key="2">
    <source>
        <dbReference type="Proteomes" id="UP000572680"/>
    </source>
</evidence>
<name>A0A7W3QRQ4_ACTNM</name>
<reference evidence="1 2" key="1">
    <citation type="submission" date="2020-08" db="EMBL/GenBank/DDBJ databases">
        <title>Genomic Encyclopedia of Type Strains, Phase IV (KMG-IV): sequencing the most valuable type-strain genomes for metagenomic binning, comparative biology and taxonomic classification.</title>
        <authorList>
            <person name="Goeker M."/>
        </authorList>
    </citation>
    <scope>NUCLEOTIDE SEQUENCE [LARGE SCALE GENOMIC DNA]</scope>
    <source>
        <strain evidence="1 2">DSM 44197</strain>
    </source>
</reference>
<comment type="caution">
    <text evidence="1">The sequence shown here is derived from an EMBL/GenBank/DDBJ whole genome shotgun (WGS) entry which is preliminary data.</text>
</comment>
<dbReference type="InterPro" id="IPR016791">
    <property type="entry name" value="Polyketide_synth_GrhN/RubW_prd"/>
</dbReference>
<sequence length="170" mass="18812">MPDRRPPVELSPPPAPLLRALNPAMRLLLGLPLPGPLRGPLPGRRMVLRFTGRRTGRRYAVPVTAHPAGDGIASLTAAGWRLNFRGGHEVEVLHRGRVRPMRGELVEDPATVGEVYVRRIEAMGVRRAQRELGLRINVERVPTVEEMAEASERQGLSVIMLRDVHDGPAR</sequence>